<dbReference type="AlphaFoldDB" id="A0A329MP50"/>
<evidence type="ECO:0000259" key="1">
    <source>
        <dbReference type="Pfam" id="PF14065"/>
    </source>
</evidence>
<keyword evidence="3" id="KW-1185">Reference proteome</keyword>
<dbReference type="InterPro" id="IPR025351">
    <property type="entry name" value="Pvc16_N"/>
</dbReference>
<sequence>MADFTVIADVGASLLKLLREQMTPEPIRQPELIGLASPADKGDLSLSLYLYNIKENGEHRQTHMIKRSQDAIQYPPMTVDLCYLLTPHSTAELQVRALDEHRILGRAMQVIYDNAILRGSMLQGSLAEKNEEVRIVMDSIPAETLTRMWNFADNPYRLSVSYTVGPVNIDSNRIKTAKPVLERDIRIEG</sequence>
<reference evidence="2 3" key="1">
    <citation type="journal article" date="2009" name="Int. J. Syst. Evol. Microbiol.">
        <title>Paenibacillus contaminans sp. nov., isolated from a contaminated laboratory plate.</title>
        <authorList>
            <person name="Chou J.H."/>
            <person name="Lee J.H."/>
            <person name="Lin M.C."/>
            <person name="Chang P.S."/>
            <person name="Arun A.B."/>
            <person name="Young C.C."/>
            <person name="Chen W.M."/>
        </authorList>
    </citation>
    <scope>NUCLEOTIDE SEQUENCE [LARGE SCALE GENOMIC DNA]</scope>
    <source>
        <strain evidence="2 3">CKOBP-6</strain>
    </source>
</reference>
<evidence type="ECO:0000313" key="2">
    <source>
        <dbReference type="EMBL" id="RAV20503.1"/>
    </source>
</evidence>
<evidence type="ECO:0000313" key="3">
    <source>
        <dbReference type="Proteomes" id="UP000250369"/>
    </source>
</evidence>
<dbReference type="EMBL" id="QMFB01000008">
    <property type="protein sequence ID" value="RAV20503.1"/>
    <property type="molecule type" value="Genomic_DNA"/>
</dbReference>
<accession>A0A329MP50</accession>
<dbReference type="Pfam" id="PF14065">
    <property type="entry name" value="Pvc16_N"/>
    <property type="match status" value="1"/>
</dbReference>
<proteinExistence type="predicted"/>
<gene>
    <name evidence="2" type="ORF">DQG23_16220</name>
</gene>
<organism evidence="2 3">
    <name type="scientific">Paenibacillus contaminans</name>
    <dbReference type="NCBI Taxonomy" id="450362"/>
    <lineage>
        <taxon>Bacteria</taxon>
        <taxon>Bacillati</taxon>
        <taxon>Bacillota</taxon>
        <taxon>Bacilli</taxon>
        <taxon>Bacillales</taxon>
        <taxon>Paenibacillaceae</taxon>
        <taxon>Paenibacillus</taxon>
    </lineage>
</organism>
<dbReference type="RefSeq" id="WP_113031900.1">
    <property type="nucleotide sequence ID" value="NZ_QMFB01000008.1"/>
</dbReference>
<dbReference type="OrthoDB" id="2651753at2"/>
<feature type="domain" description="Pvc16 N-terminal" evidence="1">
    <location>
        <begin position="10"/>
        <end position="181"/>
    </location>
</feature>
<dbReference type="Proteomes" id="UP000250369">
    <property type="component" value="Unassembled WGS sequence"/>
</dbReference>
<name>A0A329MP50_9BACL</name>
<comment type="caution">
    <text evidence="2">The sequence shown here is derived from an EMBL/GenBank/DDBJ whole genome shotgun (WGS) entry which is preliminary data.</text>
</comment>
<protein>
    <submittedName>
        <fullName evidence="2">DUF4255 domain-containing protein</fullName>
    </submittedName>
</protein>